<comment type="caution">
    <text evidence="14">The sequence shown here is derived from an EMBL/GenBank/DDBJ whole genome shotgun (WGS) entry which is preliminary data.</text>
</comment>
<dbReference type="NCBIfam" id="TIGR00396">
    <property type="entry name" value="leuS_bact"/>
    <property type="match status" value="1"/>
</dbReference>
<sequence>MDVYDHRKIEVKWQKKWKEAGIYQPDLRKAKKPFFNLMMFPYPSAEGLHVGNMYAFTGADVYGRYQRMQGYDIFEPIGLDGFGIHSENYAISIGKHPAEQAKVSERRFYEQLSAIGNGFAWDQKLETYDPKYYKWTQWLFVQMFKHGLAVRKKAMVNWCPSCKTVLADEQVEGGRCERCGSETTRRETEQWFFKITEYAQRLLDNIDGTGKKKQETGNNGVIRTQFRPMPKGYDPRLVGLRWPEKIKIAQRNWIGKSEGTEIDWNYGKGRTITTFTTRLDTIFGVTFLVVAPEHPIVASLLNSKFKIQSSKLREVKSYIEGALKKTEQKRQAAEKEKTGVDSGLRGEHPLTGEPIPIWIAEFVLKDYGTGAVMGVPAHDQRDYEFASQHHLPIRKVIEVAGKSVADVAVTEYGTLVGSGLYDGYSSQEAMKGILRDLEAKKAGRKAVSYHLRDWLISRQRYWGPPIPMLFCQQCAKRGRTFKGGYLKGMAGWWPASEEELPVLLPEMSYENVRPAGDGKAPLEKAPESWLYTKCPQCGGRAKRETDVSDTFLDSSWYFLRYPSVNLKNSKHETRNGEISNRFEFRDSNFEIPWDQEVTRSWLPVDAYIGGAEHAVLHLLYSRFVTMALHDWDYLPFEEPFPFLFSHGLIIKDGAKMSKSRGNVVIPDDYINKFGSDTLRLYLMFLGPYDLGGDFQDTGIAGMYRFLTRVWKLYQDNSKLQLKNSKLGKNSNRDLERSLHRTIQKVTEDIGKFKFNTAIAFLMEFVNEWEDGGSLSREDCGSFLKLLAPFSPHISEELWQVIQQKEEAKASFSSIHVAEWPSFDEQLTQFKEVEIVVQVNGKLRGKFSVSAKDSENKEKLIALAREVKGVLPYVTAENPKAIIWVKGKLVNFVLS</sequence>
<feature type="binding site" evidence="9">
    <location>
        <position position="658"/>
    </location>
    <ligand>
        <name>ATP</name>
        <dbReference type="ChEBI" id="CHEBI:30616"/>
    </ligand>
</feature>
<dbReference type="InterPro" id="IPR013155">
    <property type="entry name" value="M/V/L/I-tRNA-synth_anticd-bd"/>
</dbReference>
<dbReference type="EC" id="6.1.1.4" evidence="9"/>
<gene>
    <name evidence="9" type="primary">leuS</name>
    <name evidence="14" type="ORF">A2785_02950</name>
</gene>
<organism evidence="14 15">
    <name type="scientific">Candidatus Chisholmbacteria bacterium RIFCSPHIGHO2_01_FULL_49_18</name>
    <dbReference type="NCBI Taxonomy" id="1797590"/>
    <lineage>
        <taxon>Bacteria</taxon>
        <taxon>Candidatus Chisholmiibacteriota</taxon>
    </lineage>
</organism>
<dbReference type="PRINTS" id="PR00985">
    <property type="entry name" value="TRNASYNTHLEU"/>
</dbReference>
<evidence type="ECO:0000259" key="11">
    <source>
        <dbReference type="Pfam" id="PF00133"/>
    </source>
</evidence>
<dbReference type="GO" id="GO:0005524">
    <property type="term" value="F:ATP binding"/>
    <property type="evidence" value="ECO:0007669"/>
    <property type="project" value="UniProtKB-UniRule"/>
</dbReference>
<feature type="domain" description="Aminoacyl-tRNA synthetase class Ia" evidence="11">
    <location>
        <begin position="12"/>
        <end position="208"/>
    </location>
</feature>
<accession>A0A1G1VMB1</accession>
<evidence type="ECO:0000256" key="7">
    <source>
        <dbReference type="ARBA" id="ARBA00023146"/>
    </source>
</evidence>
<dbReference type="GO" id="GO:0002161">
    <property type="term" value="F:aminoacyl-tRNA deacylase activity"/>
    <property type="evidence" value="ECO:0007669"/>
    <property type="project" value="InterPro"/>
</dbReference>
<dbReference type="PANTHER" id="PTHR43740">
    <property type="entry name" value="LEUCYL-TRNA SYNTHETASE"/>
    <property type="match status" value="1"/>
</dbReference>
<keyword evidence="5 9" id="KW-0067">ATP-binding</keyword>
<evidence type="ECO:0000259" key="12">
    <source>
        <dbReference type="Pfam" id="PF08264"/>
    </source>
</evidence>
<proteinExistence type="inferred from homology"/>
<dbReference type="InterPro" id="IPR025709">
    <property type="entry name" value="Leu_tRNA-synth_edit"/>
</dbReference>
<feature type="domain" description="Methionyl/Valyl/Leucyl/Isoleucyl-tRNA synthetase anticodon-binding" evidence="12">
    <location>
        <begin position="732"/>
        <end position="854"/>
    </location>
</feature>
<dbReference type="Gene3D" id="1.10.730.10">
    <property type="entry name" value="Isoleucyl-tRNA Synthetase, Domain 1"/>
    <property type="match status" value="2"/>
</dbReference>
<keyword evidence="2 9" id="KW-0963">Cytoplasm</keyword>
<dbReference type="HAMAP" id="MF_00049_B">
    <property type="entry name" value="Leu_tRNA_synth_B"/>
    <property type="match status" value="1"/>
</dbReference>
<dbReference type="GO" id="GO:0004823">
    <property type="term" value="F:leucine-tRNA ligase activity"/>
    <property type="evidence" value="ECO:0007669"/>
    <property type="project" value="UniProtKB-UniRule"/>
</dbReference>
<keyword evidence="6 9" id="KW-0648">Protein biosynthesis</keyword>
<keyword evidence="3 9" id="KW-0436">Ligase</keyword>
<evidence type="ECO:0000256" key="3">
    <source>
        <dbReference type="ARBA" id="ARBA00022598"/>
    </source>
</evidence>
<feature type="short sequence motif" description="'KMSKS' region" evidence="9">
    <location>
        <begin position="655"/>
        <end position="659"/>
    </location>
</feature>
<keyword evidence="7 9" id="KW-0030">Aminoacyl-tRNA synthetase</keyword>
<dbReference type="Gene3D" id="3.90.740.10">
    <property type="entry name" value="Valyl/Leucyl/Isoleucyl-tRNA synthetase, editing domain"/>
    <property type="match status" value="1"/>
</dbReference>
<feature type="domain" description="Leucyl-tRNA synthetase editing" evidence="13">
    <location>
        <begin position="251"/>
        <end position="437"/>
    </location>
</feature>
<protein>
    <recommendedName>
        <fullName evidence="9">Leucine--tRNA ligase</fullName>
        <ecNumber evidence="9">6.1.1.4</ecNumber>
    </recommendedName>
    <alternativeName>
        <fullName evidence="9">Leucyl-tRNA synthetase</fullName>
        <shortName evidence="9">LeuRS</shortName>
    </alternativeName>
</protein>
<evidence type="ECO:0000256" key="2">
    <source>
        <dbReference type="ARBA" id="ARBA00022490"/>
    </source>
</evidence>
<dbReference type="Pfam" id="PF00133">
    <property type="entry name" value="tRNA-synt_1"/>
    <property type="match status" value="2"/>
</dbReference>
<dbReference type="EMBL" id="MHCI01000014">
    <property type="protein sequence ID" value="OGY16526.1"/>
    <property type="molecule type" value="Genomic_DNA"/>
</dbReference>
<evidence type="ECO:0000313" key="15">
    <source>
        <dbReference type="Proteomes" id="UP000179069"/>
    </source>
</evidence>
<dbReference type="Pfam" id="PF08264">
    <property type="entry name" value="Anticodon_1"/>
    <property type="match status" value="1"/>
</dbReference>
<evidence type="ECO:0000256" key="4">
    <source>
        <dbReference type="ARBA" id="ARBA00022741"/>
    </source>
</evidence>
<dbReference type="InterPro" id="IPR001412">
    <property type="entry name" value="aa-tRNA-synth_I_CS"/>
</dbReference>
<dbReference type="SUPFAM" id="SSF52374">
    <property type="entry name" value="Nucleotidylyl transferase"/>
    <property type="match status" value="1"/>
</dbReference>
<dbReference type="InterPro" id="IPR009008">
    <property type="entry name" value="Val/Leu/Ile-tRNA-synth_edit"/>
</dbReference>
<dbReference type="Gene3D" id="3.10.20.590">
    <property type="match status" value="1"/>
</dbReference>
<comment type="caution">
    <text evidence="9">Lacks conserved residue(s) required for the propagation of feature annotation.</text>
</comment>
<dbReference type="SUPFAM" id="SSF50677">
    <property type="entry name" value="ValRS/IleRS/LeuRS editing domain"/>
    <property type="match status" value="1"/>
</dbReference>
<evidence type="ECO:0000256" key="9">
    <source>
        <dbReference type="HAMAP-Rule" id="MF_00049"/>
    </source>
</evidence>
<dbReference type="InterPro" id="IPR009080">
    <property type="entry name" value="tRNAsynth_Ia_anticodon-bd"/>
</dbReference>
<dbReference type="AlphaFoldDB" id="A0A1G1VMB1"/>
<evidence type="ECO:0000256" key="8">
    <source>
        <dbReference type="ARBA" id="ARBA00047469"/>
    </source>
</evidence>
<evidence type="ECO:0000256" key="1">
    <source>
        <dbReference type="ARBA" id="ARBA00005594"/>
    </source>
</evidence>
<evidence type="ECO:0000256" key="5">
    <source>
        <dbReference type="ARBA" id="ARBA00022840"/>
    </source>
</evidence>
<dbReference type="InterPro" id="IPR002302">
    <property type="entry name" value="Leu-tRNA-ligase"/>
</dbReference>
<dbReference type="FunFam" id="1.10.730.10:FF:000002">
    <property type="entry name" value="Leucine--tRNA ligase"/>
    <property type="match status" value="1"/>
</dbReference>
<name>A0A1G1VMB1_9BACT</name>
<dbReference type="CDD" id="cd07958">
    <property type="entry name" value="Anticodon_Ia_Leu_BEm"/>
    <property type="match status" value="1"/>
</dbReference>
<keyword evidence="4 9" id="KW-0547">Nucleotide-binding</keyword>
<dbReference type="GO" id="GO:0005737">
    <property type="term" value="C:cytoplasm"/>
    <property type="evidence" value="ECO:0007669"/>
    <property type="project" value="UniProtKB-SubCell"/>
</dbReference>
<dbReference type="InterPro" id="IPR014729">
    <property type="entry name" value="Rossmann-like_a/b/a_fold"/>
</dbReference>
<evidence type="ECO:0000313" key="14">
    <source>
        <dbReference type="EMBL" id="OGY16526.1"/>
    </source>
</evidence>
<comment type="subcellular location">
    <subcellularLocation>
        <location evidence="9">Cytoplasm</location>
    </subcellularLocation>
</comment>
<dbReference type="GO" id="GO:0006429">
    <property type="term" value="P:leucyl-tRNA aminoacylation"/>
    <property type="evidence" value="ECO:0007669"/>
    <property type="project" value="UniProtKB-UniRule"/>
</dbReference>
<evidence type="ECO:0000256" key="6">
    <source>
        <dbReference type="ARBA" id="ARBA00022917"/>
    </source>
</evidence>
<comment type="catalytic activity">
    <reaction evidence="8 9">
        <text>tRNA(Leu) + L-leucine + ATP = L-leucyl-tRNA(Leu) + AMP + diphosphate</text>
        <dbReference type="Rhea" id="RHEA:11688"/>
        <dbReference type="Rhea" id="RHEA-COMP:9613"/>
        <dbReference type="Rhea" id="RHEA-COMP:9622"/>
        <dbReference type="ChEBI" id="CHEBI:30616"/>
        <dbReference type="ChEBI" id="CHEBI:33019"/>
        <dbReference type="ChEBI" id="CHEBI:57427"/>
        <dbReference type="ChEBI" id="CHEBI:78442"/>
        <dbReference type="ChEBI" id="CHEBI:78494"/>
        <dbReference type="ChEBI" id="CHEBI:456215"/>
        <dbReference type="EC" id="6.1.1.4"/>
    </reaction>
</comment>
<dbReference type="PANTHER" id="PTHR43740:SF2">
    <property type="entry name" value="LEUCINE--TRNA LIGASE, MITOCHONDRIAL"/>
    <property type="match status" value="1"/>
</dbReference>
<dbReference type="SUPFAM" id="SSF47323">
    <property type="entry name" value="Anticodon-binding domain of a subclass of class I aminoacyl-tRNA synthetases"/>
    <property type="match status" value="1"/>
</dbReference>
<dbReference type="PROSITE" id="PS00178">
    <property type="entry name" value="AA_TRNA_LIGASE_I"/>
    <property type="match status" value="1"/>
</dbReference>
<reference evidence="14 15" key="1">
    <citation type="journal article" date="2016" name="Nat. Commun.">
        <title>Thousands of microbial genomes shed light on interconnected biogeochemical processes in an aquifer system.</title>
        <authorList>
            <person name="Anantharaman K."/>
            <person name="Brown C.T."/>
            <person name="Hug L.A."/>
            <person name="Sharon I."/>
            <person name="Castelle C.J."/>
            <person name="Probst A.J."/>
            <person name="Thomas B.C."/>
            <person name="Singh A."/>
            <person name="Wilkins M.J."/>
            <person name="Karaoz U."/>
            <person name="Brodie E.L."/>
            <person name="Williams K.H."/>
            <person name="Hubbard S.S."/>
            <person name="Banfield J.F."/>
        </authorList>
    </citation>
    <scope>NUCLEOTIDE SEQUENCE [LARGE SCALE GENOMIC DNA]</scope>
</reference>
<evidence type="ECO:0000259" key="13">
    <source>
        <dbReference type="Pfam" id="PF13603"/>
    </source>
</evidence>
<dbReference type="Proteomes" id="UP000179069">
    <property type="component" value="Unassembled WGS sequence"/>
</dbReference>
<evidence type="ECO:0000256" key="10">
    <source>
        <dbReference type="RuleBase" id="RU363035"/>
    </source>
</evidence>
<feature type="domain" description="Aminoacyl-tRNA synthetase class Ia" evidence="11">
    <location>
        <begin position="597"/>
        <end position="683"/>
    </location>
</feature>
<dbReference type="Gene3D" id="3.40.50.620">
    <property type="entry name" value="HUPs"/>
    <property type="match status" value="2"/>
</dbReference>
<dbReference type="InterPro" id="IPR002300">
    <property type="entry name" value="aa-tRNA-synth_Ia"/>
</dbReference>
<comment type="similarity">
    <text evidence="1 9 10">Belongs to the class-I aminoacyl-tRNA synthetase family.</text>
</comment>
<dbReference type="Pfam" id="PF13603">
    <property type="entry name" value="tRNA-synt_1_2"/>
    <property type="match status" value="1"/>
</dbReference>